<name>A0A0E0BGW9_9ORYZ</name>
<reference evidence="2" key="2">
    <citation type="submission" date="2018-05" db="EMBL/GenBank/DDBJ databases">
        <title>OgluRS3 (Oryza glumaepatula Reference Sequence Version 3).</title>
        <authorList>
            <person name="Zhang J."/>
            <person name="Kudrna D."/>
            <person name="Lee S."/>
            <person name="Talag J."/>
            <person name="Welchert J."/>
            <person name="Wing R.A."/>
        </authorList>
    </citation>
    <scope>NUCLEOTIDE SEQUENCE [LARGE SCALE GENOMIC DNA]</scope>
</reference>
<dbReference type="EnsemblPlants" id="OGLUM11G07010.1">
    <property type="protein sequence ID" value="OGLUM11G07010.1"/>
    <property type="gene ID" value="OGLUM11G07010"/>
</dbReference>
<keyword evidence="3" id="KW-1185">Reference proteome</keyword>
<evidence type="ECO:0000256" key="1">
    <source>
        <dbReference type="SAM" id="MobiDB-lite"/>
    </source>
</evidence>
<dbReference type="HOGENOM" id="CLU_2458407_0_0_1"/>
<dbReference type="Gramene" id="OGLUM11G07010.1">
    <property type="protein sequence ID" value="OGLUM11G07010.1"/>
    <property type="gene ID" value="OGLUM11G07010"/>
</dbReference>
<proteinExistence type="predicted"/>
<dbReference type="Proteomes" id="UP000026961">
    <property type="component" value="Chromosome 11"/>
</dbReference>
<sequence>MSRLHQSKACASPIAAGHTPRRYSRAPPRRAMAGPLPVAGHSRKASPRAEDPVSGIGLSVAAYFTADSGIKSNFLKVLMVLNLDTRKIT</sequence>
<feature type="compositionally biased region" description="Basic residues" evidence="1">
    <location>
        <begin position="19"/>
        <end position="28"/>
    </location>
</feature>
<accession>A0A0E0BGW9</accession>
<evidence type="ECO:0000313" key="2">
    <source>
        <dbReference type="EnsemblPlants" id="OGLUM11G07010.1"/>
    </source>
</evidence>
<evidence type="ECO:0000313" key="3">
    <source>
        <dbReference type="Proteomes" id="UP000026961"/>
    </source>
</evidence>
<organism evidence="2">
    <name type="scientific">Oryza glumipatula</name>
    <dbReference type="NCBI Taxonomy" id="40148"/>
    <lineage>
        <taxon>Eukaryota</taxon>
        <taxon>Viridiplantae</taxon>
        <taxon>Streptophyta</taxon>
        <taxon>Embryophyta</taxon>
        <taxon>Tracheophyta</taxon>
        <taxon>Spermatophyta</taxon>
        <taxon>Magnoliopsida</taxon>
        <taxon>Liliopsida</taxon>
        <taxon>Poales</taxon>
        <taxon>Poaceae</taxon>
        <taxon>BOP clade</taxon>
        <taxon>Oryzoideae</taxon>
        <taxon>Oryzeae</taxon>
        <taxon>Oryzinae</taxon>
        <taxon>Oryza</taxon>
    </lineage>
</organism>
<dbReference type="AlphaFoldDB" id="A0A0E0BGW9"/>
<protein>
    <submittedName>
        <fullName evidence="2">Uncharacterized protein</fullName>
    </submittedName>
</protein>
<feature type="region of interest" description="Disordered" evidence="1">
    <location>
        <begin position="1"/>
        <end position="52"/>
    </location>
</feature>
<reference evidence="2" key="1">
    <citation type="submission" date="2015-04" db="UniProtKB">
        <authorList>
            <consortium name="EnsemblPlants"/>
        </authorList>
    </citation>
    <scope>IDENTIFICATION</scope>
</reference>